<comment type="caution">
    <text evidence="2">The sequence shown here is derived from an EMBL/GenBank/DDBJ whole genome shotgun (WGS) entry which is preliminary data.</text>
</comment>
<name>A0A1C7MV22_GRIFR</name>
<dbReference type="Proteomes" id="UP000092993">
    <property type="component" value="Unassembled WGS sequence"/>
</dbReference>
<reference evidence="2 3" key="1">
    <citation type="submission" date="2016-03" db="EMBL/GenBank/DDBJ databases">
        <title>Whole genome sequencing of Grifola frondosa 9006-11.</title>
        <authorList>
            <person name="Min B."/>
            <person name="Park H."/>
            <person name="Kim J.-G."/>
            <person name="Cho H."/>
            <person name="Oh Y.-L."/>
            <person name="Kong W.-S."/>
            <person name="Choi I.-G."/>
        </authorList>
    </citation>
    <scope>NUCLEOTIDE SEQUENCE [LARGE SCALE GENOMIC DNA]</scope>
    <source>
        <strain evidence="2 3">9006-11</strain>
    </source>
</reference>
<feature type="region of interest" description="Disordered" evidence="1">
    <location>
        <begin position="1"/>
        <end position="31"/>
    </location>
</feature>
<evidence type="ECO:0000313" key="2">
    <source>
        <dbReference type="EMBL" id="OBZ78864.1"/>
    </source>
</evidence>
<keyword evidence="3" id="KW-1185">Reference proteome</keyword>
<organism evidence="2 3">
    <name type="scientific">Grifola frondosa</name>
    <name type="common">Maitake</name>
    <name type="synonym">Polyporus frondosus</name>
    <dbReference type="NCBI Taxonomy" id="5627"/>
    <lineage>
        <taxon>Eukaryota</taxon>
        <taxon>Fungi</taxon>
        <taxon>Dikarya</taxon>
        <taxon>Basidiomycota</taxon>
        <taxon>Agaricomycotina</taxon>
        <taxon>Agaricomycetes</taxon>
        <taxon>Polyporales</taxon>
        <taxon>Grifolaceae</taxon>
        <taxon>Grifola</taxon>
    </lineage>
</organism>
<evidence type="ECO:0000313" key="3">
    <source>
        <dbReference type="Proteomes" id="UP000092993"/>
    </source>
</evidence>
<dbReference type="EMBL" id="LUGG01000001">
    <property type="protein sequence ID" value="OBZ78864.1"/>
    <property type="molecule type" value="Genomic_DNA"/>
</dbReference>
<dbReference type="AlphaFoldDB" id="A0A1C7MV22"/>
<accession>A0A1C7MV22</accession>
<gene>
    <name evidence="2" type="ORF">A0H81_01352</name>
</gene>
<proteinExistence type="predicted"/>
<sequence length="296" mass="31842">MPAPPSGIQKQHAWPRNENPNLSHPDQRAGDSRAEVWLLARSAAHGDLRGTLPEASSPATRARQLAVRANTNGAHPLPEASVASPRLHSCARGTWRILVAQHGARELCENVCQVSGTAWLPICMNSDHACTTLLACRRCSVHTLGAAIAKHSGSSHVARETDRRLTAAVHTIPRTPQSRTAVSARSDARLWFRLVPAPTSHSHAYNAAAPRRGAPRTAAAHARWRICIYRRVLHRFRAHRFGVQIASQVCTFNSILSCVGAPSVMPSADDNSWDAVLGGGAPGALGILETWGACRV</sequence>
<evidence type="ECO:0000256" key="1">
    <source>
        <dbReference type="SAM" id="MobiDB-lite"/>
    </source>
</evidence>
<protein>
    <submittedName>
        <fullName evidence="2">Uncharacterized protein</fullName>
    </submittedName>
</protein>